<dbReference type="EMBL" id="JANPWB010000007">
    <property type="protein sequence ID" value="KAJ1174250.1"/>
    <property type="molecule type" value="Genomic_DNA"/>
</dbReference>
<name>A0AAV7TCG0_PLEWA</name>
<dbReference type="PANTHER" id="PTHR45835:SF99">
    <property type="entry name" value="CHROMO DOMAIN-CONTAINING PROTEIN-RELATED"/>
    <property type="match status" value="1"/>
</dbReference>
<comment type="caution">
    <text evidence="2">The sequence shown here is derived from an EMBL/GenBank/DDBJ whole genome shotgun (WGS) entry which is preliminary data.</text>
</comment>
<protein>
    <submittedName>
        <fullName evidence="2">Uncharacterized protein</fullName>
    </submittedName>
</protein>
<evidence type="ECO:0000313" key="3">
    <source>
        <dbReference type="Proteomes" id="UP001066276"/>
    </source>
</evidence>
<gene>
    <name evidence="2" type="ORF">NDU88_006072</name>
</gene>
<feature type="compositionally biased region" description="Basic and acidic residues" evidence="1">
    <location>
        <begin position="117"/>
        <end position="129"/>
    </location>
</feature>
<proteinExistence type="predicted"/>
<keyword evidence="3" id="KW-1185">Reference proteome</keyword>
<dbReference type="Proteomes" id="UP001066276">
    <property type="component" value="Chromosome 4_1"/>
</dbReference>
<dbReference type="AlphaFoldDB" id="A0AAV7TCG0"/>
<dbReference type="PANTHER" id="PTHR45835">
    <property type="entry name" value="YALI0A06105P"/>
    <property type="match status" value="1"/>
</dbReference>
<feature type="compositionally biased region" description="Basic and acidic residues" evidence="1">
    <location>
        <begin position="153"/>
        <end position="164"/>
    </location>
</feature>
<reference evidence="2" key="1">
    <citation type="journal article" date="2022" name="bioRxiv">
        <title>Sequencing and chromosome-scale assembly of the giantPleurodeles waltlgenome.</title>
        <authorList>
            <person name="Brown T."/>
            <person name="Elewa A."/>
            <person name="Iarovenko S."/>
            <person name="Subramanian E."/>
            <person name="Araus A.J."/>
            <person name="Petzold A."/>
            <person name="Susuki M."/>
            <person name="Suzuki K.-i.T."/>
            <person name="Hayashi T."/>
            <person name="Toyoda A."/>
            <person name="Oliveira C."/>
            <person name="Osipova E."/>
            <person name="Leigh N.D."/>
            <person name="Simon A."/>
            <person name="Yun M.H."/>
        </authorList>
    </citation>
    <scope>NUCLEOTIDE SEQUENCE</scope>
    <source>
        <strain evidence="2">20211129_DDA</strain>
        <tissue evidence="2">Liver</tissue>
    </source>
</reference>
<accession>A0AAV7TCG0</accession>
<sequence>MLWLAELAYNNSFHISTGVTPFFGMFGYHPDTLPITIPEESSLTPAVSEIIQHLHQTQKSIQQHLEKAKQKYKKHYDKKHCVGPQYQPGDKVWLSTKHIGGDSDRGGRQSPPAKRFPPKDRSASKDRGGHSGFPTGPAGDRRKSARQPSGKHPSHEDAGSEWSRRSGKVRRVQLHPSRISVSAKQILKFFVGPSYGGPSSAHAIGMGTAGAPRGPAAPPTAILFLAGEPPGTGWR</sequence>
<evidence type="ECO:0000256" key="1">
    <source>
        <dbReference type="SAM" id="MobiDB-lite"/>
    </source>
</evidence>
<organism evidence="2 3">
    <name type="scientific">Pleurodeles waltl</name>
    <name type="common">Iberian ribbed newt</name>
    <dbReference type="NCBI Taxonomy" id="8319"/>
    <lineage>
        <taxon>Eukaryota</taxon>
        <taxon>Metazoa</taxon>
        <taxon>Chordata</taxon>
        <taxon>Craniata</taxon>
        <taxon>Vertebrata</taxon>
        <taxon>Euteleostomi</taxon>
        <taxon>Amphibia</taxon>
        <taxon>Batrachia</taxon>
        <taxon>Caudata</taxon>
        <taxon>Salamandroidea</taxon>
        <taxon>Salamandridae</taxon>
        <taxon>Pleurodelinae</taxon>
        <taxon>Pleurodeles</taxon>
    </lineage>
</organism>
<feature type="region of interest" description="Disordered" evidence="1">
    <location>
        <begin position="69"/>
        <end position="176"/>
    </location>
</feature>
<evidence type="ECO:0000313" key="2">
    <source>
        <dbReference type="EMBL" id="KAJ1174250.1"/>
    </source>
</evidence>